<gene>
    <name evidence="4" type="ORF">TL16_g10662</name>
</gene>
<evidence type="ECO:0000313" key="4">
    <source>
        <dbReference type="EMBL" id="GMH86810.1"/>
    </source>
</evidence>
<proteinExistence type="predicted"/>
<evidence type="ECO:0000256" key="1">
    <source>
        <dbReference type="ARBA" id="ARBA00022553"/>
    </source>
</evidence>
<feature type="non-terminal residue" evidence="4">
    <location>
        <position position="1"/>
    </location>
</feature>
<keyword evidence="1 2" id="KW-0597">Phosphoprotein</keyword>
<evidence type="ECO:0000259" key="3">
    <source>
        <dbReference type="PROSITE" id="PS50110"/>
    </source>
</evidence>
<sequence>KCLIVDDSLVTRKLLKRAFERANYIVDMAKNGQIGVEMMKQSIYDVVFMDLDMPVMDGLEATRELRRWEDVRRPGARQPICALTGSNLNDTEKARLVELKAAGLDVFETKPANIPRLFKVVDDVSDMFS</sequence>
<reference evidence="5" key="1">
    <citation type="journal article" date="2023" name="Commun. Biol.">
        <title>Genome analysis of Parmales, the sister group of diatoms, reveals the evolutionary specialization of diatoms from phago-mixotrophs to photoautotrophs.</title>
        <authorList>
            <person name="Ban H."/>
            <person name="Sato S."/>
            <person name="Yoshikawa S."/>
            <person name="Yamada K."/>
            <person name="Nakamura Y."/>
            <person name="Ichinomiya M."/>
            <person name="Sato N."/>
            <person name="Blanc-Mathieu R."/>
            <person name="Endo H."/>
            <person name="Kuwata A."/>
            <person name="Ogata H."/>
        </authorList>
    </citation>
    <scope>NUCLEOTIDE SEQUENCE [LARGE SCALE GENOMIC DNA]</scope>
</reference>
<name>A0A9W7ER09_9STRA</name>
<dbReference type="Pfam" id="PF00072">
    <property type="entry name" value="Response_reg"/>
    <property type="match status" value="1"/>
</dbReference>
<feature type="domain" description="Response regulatory" evidence="3">
    <location>
        <begin position="1"/>
        <end position="125"/>
    </location>
</feature>
<dbReference type="PANTHER" id="PTHR43719">
    <property type="entry name" value="TWO-COMPONENT HISTIDINE KINASE"/>
    <property type="match status" value="1"/>
</dbReference>
<dbReference type="InterPro" id="IPR011006">
    <property type="entry name" value="CheY-like_superfamily"/>
</dbReference>
<protein>
    <recommendedName>
        <fullName evidence="3">Response regulatory domain-containing protein</fullName>
    </recommendedName>
</protein>
<dbReference type="PANTHER" id="PTHR43719:SF28">
    <property type="entry name" value="PEROXIDE STRESS-ACTIVATED HISTIDINE KINASE MAK1-RELATED"/>
    <property type="match status" value="1"/>
</dbReference>
<dbReference type="CDD" id="cd17546">
    <property type="entry name" value="REC_hyHK_CKI1_RcsC-like"/>
    <property type="match status" value="1"/>
</dbReference>
<dbReference type="AlphaFoldDB" id="A0A9W7ER09"/>
<dbReference type="PROSITE" id="PS50110">
    <property type="entry name" value="RESPONSE_REGULATORY"/>
    <property type="match status" value="1"/>
</dbReference>
<dbReference type="InterPro" id="IPR001789">
    <property type="entry name" value="Sig_transdc_resp-reg_receiver"/>
</dbReference>
<feature type="modified residue" description="4-aspartylphosphate" evidence="2">
    <location>
        <position position="50"/>
    </location>
</feature>
<dbReference type="InterPro" id="IPR050956">
    <property type="entry name" value="2C_system_His_kinase"/>
</dbReference>
<dbReference type="GO" id="GO:0000160">
    <property type="term" value="P:phosphorelay signal transduction system"/>
    <property type="evidence" value="ECO:0007669"/>
    <property type="project" value="InterPro"/>
</dbReference>
<dbReference type="Gene3D" id="3.40.50.2300">
    <property type="match status" value="1"/>
</dbReference>
<dbReference type="Proteomes" id="UP001162640">
    <property type="component" value="Unassembled WGS sequence"/>
</dbReference>
<evidence type="ECO:0000313" key="5">
    <source>
        <dbReference type="Proteomes" id="UP001162640"/>
    </source>
</evidence>
<dbReference type="EMBL" id="BLQM01000383">
    <property type="protein sequence ID" value="GMH86810.1"/>
    <property type="molecule type" value="Genomic_DNA"/>
</dbReference>
<accession>A0A9W7ER09</accession>
<dbReference type="SUPFAM" id="SSF52172">
    <property type="entry name" value="CheY-like"/>
    <property type="match status" value="1"/>
</dbReference>
<comment type="caution">
    <text evidence="4">The sequence shown here is derived from an EMBL/GenBank/DDBJ whole genome shotgun (WGS) entry which is preliminary data.</text>
</comment>
<organism evidence="4 5">
    <name type="scientific">Triparma laevis f. inornata</name>
    <dbReference type="NCBI Taxonomy" id="1714386"/>
    <lineage>
        <taxon>Eukaryota</taxon>
        <taxon>Sar</taxon>
        <taxon>Stramenopiles</taxon>
        <taxon>Ochrophyta</taxon>
        <taxon>Bolidophyceae</taxon>
        <taxon>Parmales</taxon>
        <taxon>Triparmaceae</taxon>
        <taxon>Triparma</taxon>
    </lineage>
</organism>
<evidence type="ECO:0000256" key="2">
    <source>
        <dbReference type="PROSITE-ProRule" id="PRU00169"/>
    </source>
</evidence>
<feature type="non-terminal residue" evidence="4">
    <location>
        <position position="129"/>
    </location>
</feature>
<dbReference type="SMART" id="SM00448">
    <property type="entry name" value="REC"/>
    <property type="match status" value="1"/>
</dbReference>